<keyword evidence="3" id="KW-1185">Reference proteome</keyword>
<dbReference type="OrthoDB" id="10587346at2759"/>
<sequence>MSLISTPMRVSNLTSRKPDPEPVSPPTVSNPSEQLASPTVSLSGKMTKVSPPPIDDGLRFIMEKKKNMEKLASERVLICHNLTTWCRAPCRSLSWGRTLPLLKWASPKSFRLLRVKVPKLNSVVTLSMAEQSIQQKKKKKAIYLSYSIF</sequence>
<dbReference type="AlphaFoldDB" id="A0A2P5AWH0"/>
<evidence type="ECO:0000256" key="1">
    <source>
        <dbReference type="SAM" id="MobiDB-lite"/>
    </source>
</evidence>
<proteinExistence type="predicted"/>
<dbReference type="Proteomes" id="UP000237105">
    <property type="component" value="Unassembled WGS sequence"/>
</dbReference>
<feature type="compositionally biased region" description="Polar residues" evidence="1">
    <location>
        <begin position="1"/>
        <end position="15"/>
    </location>
</feature>
<dbReference type="EMBL" id="JXTB01000430">
    <property type="protein sequence ID" value="PON40875.1"/>
    <property type="molecule type" value="Genomic_DNA"/>
</dbReference>
<reference evidence="3" key="1">
    <citation type="submission" date="2016-06" db="EMBL/GenBank/DDBJ databases">
        <title>Parallel loss of symbiosis genes in relatives of nitrogen-fixing non-legume Parasponia.</title>
        <authorList>
            <person name="Van Velzen R."/>
            <person name="Holmer R."/>
            <person name="Bu F."/>
            <person name="Rutten L."/>
            <person name="Van Zeijl A."/>
            <person name="Liu W."/>
            <person name="Santuari L."/>
            <person name="Cao Q."/>
            <person name="Sharma T."/>
            <person name="Shen D."/>
            <person name="Roswanjaya Y."/>
            <person name="Wardhani T."/>
            <person name="Kalhor M.S."/>
            <person name="Jansen J."/>
            <person name="Van den Hoogen J."/>
            <person name="Gungor B."/>
            <person name="Hartog M."/>
            <person name="Hontelez J."/>
            <person name="Verver J."/>
            <person name="Yang W.-C."/>
            <person name="Schijlen E."/>
            <person name="Repin R."/>
            <person name="Schilthuizen M."/>
            <person name="Schranz E."/>
            <person name="Heidstra R."/>
            <person name="Miyata K."/>
            <person name="Fedorova E."/>
            <person name="Kohlen W."/>
            <person name="Bisseling T."/>
            <person name="Smit S."/>
            <person name="Geurts R."/>
        </authorList>
    </citation>
    <scope>NUCLEOTIDE SEQUENCE [LARGE SCALE GENOMIC DNA]</scope>
    <source>
        <strain evidence="3">cv. WU1-14</strain>
    </source>
</reference>
<organism evidence="2 3">
    <name type="scientific">Parasponia andersonii</name>
    <name type="common">Sponia andersonii</name>
    <dbReference type="NCBI Taxonomy" id="3476"/>
    <lineage>
        <taxon>Eukaryota</taxon>
        <taxon>Viridiplantae</taxon>
        <taxon>Streptophyta</taxon>
        <taxon>Embryophyta</taxon>
        <taxon>Tracheophyta</taxon>
        <taxon>Spermatophyta</taxon>
        <taxon>Magnoliopsida</taxon>
        <taxon>eudicotyledons</taxon>
        <taxon>Gunneridae</taxon>
        <taxon>Pentapetalae</taxon>
        <taxon>rosids</taxon>
        <taxon>fabids</taxon>
        <taxon>Rosales</taxon>
        <taxon>Cannabaceae</taxon>
        <taxon>Parasponia</taxon>
    </lineage>
</organism>
<evidence type="ECO:0000313" key="2">
    <source>
        <dbReference type="EMBL" id="PON40875.1"/>
    </source>
</evidence>
<name>A0A2P5AWH0_PARAD</name>
<gene>
    <name evidence="2" type="ORF">PanWU01x14_293910</name>
</gene>
<feature type="region of interest" description="Disordered" evidence="1">
    <location>
        <begin position="1"/>
        <end position="51"/>
    </location>
</feature>
<feature type="compositionally biased region" description="Polar residues" evidence="1">
    <location>
        <begin position="26"/>
        <end position="44"/>
    </location>
</feature>
<protein>
    <submittedName>
        <fullName evidence="2">Uncharacterized protein</fullName>
    </submittedName>
</protein>
<comment type="caution">
    <text evidence="2">The sequence shown here is derived from an EMBL/GenBank/DDBJ whole genome shotgun (WGS) entry which is preliminary data.</text>
</comment>
<accession>A0A2P5AWH0</accession>
<evidence type="ECO:0000313" key="3">
    <source>
        <dbReference type="Proteomes" id="UP000237105"/>
    </source>
</evidence>